<feature type="compositionally biased region" description="Low complexity" evidence="1">
    <location>
        <begin position="249"/>
        <end position="264"/>
    </location>
</feature>
<feature type="compositionally biased region" description="Basic residues" evidence="1">
    <location>
        <begin position="434"/>
        <end position="446"/>
    </location>
</feature>
<feature type="compositionally biased region" description="Polar residues" evidence="1">
    <location>
        <begin position="477"/>
        <end position="490"/>
    </location>
</feature>
<feature type="compositionally biased region" description="Basic and acidic residues" evidence="1">
    <location>
        <begin position="464"/>
        <end position="475"/>
    </location>
</feature>
<feature type="region of interest" description="Disordered" evidence="1">
    <location>
        <begin position="648"/>
        <end position="675"/>
    </location>
</feature>
<organism evidence="2 3">
    <name type="scientific">Monilinia vaccinii-corymbosi</name>
    <dbReference type="NCBI Taxonomy" id="61207"/>
    <lineage>
        <taxon>Eukaryota</taxon>
        <taxon>Fungi</taxon>
        <taxon>Dikarya</taxon>
        <taxon>Ascomycota</taxon>
        <taxon>Pezizomycotina</taxon>
        <taxon>Leotiomycetes</taxon>
        <taxon>Helotiales</taxon>
        <taxon>Sclerotiniaceae</taxon>
        <taxon>Monilinia</taxon>
    </lineage>
</organism>
<dbReference type="OrthoDB" id="3542101at2759"/>
<sequence>MMAALETPTRGGHENLQGVLADAGSCINRQRMLSVAKRPNCEYLSPDSFTTPECAGFKLDYYCSSTPSPQSPYQRLRRNTSTRALRSPSDTSPITPSKLSKVVIAEYELAIKDFDTAPLTMPIRNLFNKKLPPMPILRLGNSPERRGLLDATDLNSTSLQFPILQPNSKMQESAAENHFKQAIPEDLTFVATPSITHNSEAGSDSEIGVADIRTVYNTSTNSKFSHPPTEDNMVSPSVRDTKSSRLRQKSAQGKLASGSKSGKSSKSHLTAPGAADRRVSSSSVQHNGSPLPRNRRARPGLSNGEASLSVDNTTSSEPLAQLSNVEGENGPTQDVIDSLDGKIQGHAGDQVDSNQVAVNSTILSLAHGGPIVRSESQTTIARKTRMSVAPPEKQFARNADLLILGESAPYEKVGSRSYMKGSIEKVEQPRIGRKLSKKVSVSRRKSSLPDSLENKTLKPPVLTLEKKPSTMERFSKPTASSAARSKSAQLQKPGAMASVKNAGKGLKNRLSTIMRTRRASQASVVVASSGAAEAAATSTATATATAVLDTAPELAPSTEELDVGVEFAGVYSQMNNSSEDVTSSGQIVDPAANGTNIGSHPIDSQISGDRTPVPEAEMAAILRVAAATPLPFEDETEIIQSADVQVAAGDGASDPPPNENGNSGHGDEQLPQDPEVSASLLPDHEETLNQMRATLQMVLNDMSSETDHTRRFVLSGVAENLTHMILNINHNTQTILQLQQTQDRMIVDAMVIQEDARKTVAAFRLRANAGIN</sequence>
<feature type="compositionally biased region" description="Polar residues" evidence="1">
    <location>
        <begin position="304"/>
        <end position="332"/>
    </location>
</feature>
<keyword evidence="3" id="KW-1185">Reference proteome</keyword>
<feature type="region of interest" description="Disordered" evidence="1">
    <location>
        <begin position="66"/>
        <end position="96"/>
    </location>
</feature>
<feature type="compositionally biased region" description="Polar residues" evidence="1">
    <location>
        <begin position="81"/>
        <end position="96"/>
    </location>
</feature>
<evidence type="ECO:0000256" key="1">
    <source>
        <dbReference type="SAM" id="MobiDB-lite"/>
    </source>
</evidence>
<evidence type="ECO:0000313" key="2">
    <source>
        <dbReference type="EMBL" id="QSZ29660.1"/>
    </source>
</evidence>
<proteinExistence type="predicted"/>
<dbReference type="Proteomes" id="UP000672032">
    <property type="component" value="Chromosome 1"/>
</dbReference>
<dbReference type="EMBL" id="CP063405">
    <property type="protein sequence ID" value="QSZ29660.1"/>
    <property type="molecule type" value="Genomic_DNA"/>
</dbReference>
<gene>
    <name evidence="2" type="ORF">DSL72_004176</name>
</gene>
<evidence type="ECO:0000313" key="3">
    <source>
        <dbReference type="Proteomes" id="UP000672032"/>
    </source>
</evidence>
<name>A0A8A3NZU0_9HELO</name>
<dbReference type="AlphaFoldDB" id="A0A8A3NZU0"/>
<feature type="region of interest" description="Disordered" evidence="1">
    <location>
        <begin position="219"/>
        <end position="352"/>
    </location>
</feature>
<feature type="region of interest" description="Disordered" evidence="1">
    <location>
        <begin position="434"/>
        <end position="499"/>
    </location>
</feature>
<reference evidence="2" key="1">
    <citation type="submission" date="2020-10" db="EMBL/GenBank/DDBJ databases">
        <title>Genome Sequence of Monilinia vaccinii-corymbosi Sheds Light on Mummy Berry Disease Infection of Blueberry and Mating Type.</title>
        <authorList>
            <person name="Yow A.G."/>
            <person name="Zhang Y."/>
            <person name="Bansal K."/>
            <person name="Eacker S.M."/>
            <person name="Sullivan S."/>
            <person name="Liachko I."/>
            <person name="Cubeta M.A."/>
            <person name="Rollins J.A."/>
            <person name="Ashrafi H."/>
        </authorList>
    </citation>
    <scope>NUCLEOTIDE SEQUENCE</scope>
    <source>
        <strain evidence="2">RL-1</strain>
    </source>
</reference>
<protein>
    <submittedName>
        <fullName evidence="2">Uncharacterized protein</fullName>
    </submittedName>
</protein>
<accession>A0A8A3NZU0</accession>